<proteinExistence type="predicted"/>
<dbReference type="Proteomes" id="UP000050360">
    <property type="component" value="Unassembled WGS sequence"/>
</dbReference>
<feature type="domain" description="PIN" evidence="1">
    <location>
        <begin position="12"/>
        <end position="114"/>
    </location>
</feature>
<comment type="caution">
    <text evidence="2">The sequence shown here is derived from an EMBL/GenBank/DDBJ whole genome shotgun (WGS) entry which is preliminary data.</text>
</comment>
<dbReference type="InterPro" id="IPR029060">
    <property type="entry name" value="PIN-like_dom_sf"/>
</dbReference>
<evidence type="ECO:0000313" key="2">
    <source>
        <dbReference type="EMBL" id="KPQ41228.1"/>
    </source>
</evidence>
<dbReference type="AlphaFoldDB" id="A0A0P7ZA31"/>
<name>A0A0P7ZA31_9EURY</name>
<dbReference type="SUPFAM" id="SSF88723">
    <property type="entry name" value="PIN domain-like"/>
    <property type="match status" value="1"/>
</dbReference>
<dbReference type="Pfam" id="PF01850">
    <property type="entry name" value="PIN"/>
    <property type="match status" value="1"/>
</dbReference>
<evidence type="ECO:0000313" key="3">
    <source>
        <dbReference type="Proteomes" id="UP000050360"/>
    </source>
</evidence>
<reference evidence="2 3" key="1">
    <citation type="submission" date="2015-09" db="EMBL/GenBank/DDBJ databases">
        <title>A metagenomics-based metabolic model of nitrate-dependent anaerobic oxidation of methane by Methanoperedens-like archaea.</title>
        <authorList>
            <person name="Arshad A."/>
            <person name="Speth D.R."/>
            <person name="De Graaf R.M."/>
            <person name="Op Den Camp H.J."/>
            <person name="Jetten M.S."/>
            <person name="Welte C.U."/>
        </authorList>
    </citation>
    <scope>NUCLEOTIDE SEQUENCE [LARGE SCALE GENOMIC DNA]</scope>
</reference>
<organism evidence="2 3">
    <name type="scientific">Candidatus Methanoperedens nitratireducens</name>
    <dbReference type="NCBI Taxonomy" id="1392998"/>
    <lineage>
        <taxon>Archaea</taxon>
        <taxon>Methanobacteriati</taxon>
        <taxon>Methanobacteriota</taxon>
        <taxon>Stenosarchaea group</taxon>
        <taxon>Methanomicrobia</taxon>
        <taxon>Methanosarcinales</taxon>
        <taxon>ANME-2 cluster</taxon>
        <taxon>Candidatus Methanoperedentaceae</taxon>
        <taxon>Candidatus Methanoperedens</taxon>
    </lineage>
</organism>
<protein>
    <recommendedName>
        <fullName evidence="1">PIN domain-containing protein</fullName>
    </recommendedName>
</protein>
<dbReference type="Gene3D" id="3.40.50.1010">
    <property type="entry name" value="5'-nuclease"/>
    <property type="match status" value="1"/>
</dbReference>
<feature type="non-terminal residue" evidence="2">
    <location>
        <position position="114"/>
    </location>
</feature>
<sequence length="114" mass="13080">MNSKGTRKKMTVLVDSWAWIEYFKGTCAGERVKELLENSQDKVIVSTVNIVEVYNSFLSDYSRPDNDRYAEASRNAMEQRSYVYEVDKKIAVDSAKIKHEKKWGLGDSIIYATA</sequence>
<evidence type="ECO:0000259" key="1">
    <source>
        <dbReference type="Pfam" id="PF01850"/>
    </source>
</evidence>
<accession>A0A0P7ZA31</accession>
<dbReference type="EMBL" id="LKCM01000407">
    <property type="protein sequence ID" value="KPQ41228.1"/>
    <property type="molecule type" value="Genomic_DNA"/>
</dbReference>
<dbReference type="InterPro" id="IPR002716">
    <property type="entry name" value="PIN_dom"/>
</dbReference>
<gene>
    <name evidence="2" type="ORF">MPEBLZ_04227</name>
</gene>